<evidence type="ECO:0000259" key="1">
    <source>
        <dbReference type="Pfam" id="PF07398"/>
    </source>
</evidence>
<dbReference type="Pfam" id="PF11716">
    <property type="entry name" value="MDMPI_N"/>
    <property type="match status" value="1"/>
</dbReference>
<dbReference type="InParanoid" id="A0A7L4YWS8"/>
<gene>
    <name evidence="3" type="ORF">EK0264_13375</name>
</gene>
<dbReference type="EMBL" id="CP047156">
    <property type="protein sequence ID" value="QHC02437.1"/>
    <property type="molecule type" value="Genomic_DNA"/>
</dbReference>
<feature type="domain" description="MDMPI C-terminal" evidence="1">
    <location>
        <begin position="178"/>
        <end position="271"/>
    </location>
</feature>
<keyword evidence="4" id="KW-1185">Reference proteome</keyword>
<dbReference type="KEGG" id="eke:EK0264_13375"/>
<proteinExistence type="predicted"/>
<dbReference type="InterPro" id="IPR024344">
    <property type="entry name" value="MDMPI_metal-binding"/>
</dbReference>
<organism evidence="3 4">
    <name type="scientific">Epidermidibacterium keratini</name>
    <dbReference type="NCBI Taxonomy" id="1891644"/>
    <lineage>
        <taxon>Bacteria</taxon>
        <taxon>Bacillati</taxon>
        <taxon>Actinomycetota</taxon>
        <taxon>Actinomycetes</taxon>
        <taxon>Sporichthyales</taxon>
        <taxon>Sporichthyaceae</taxon>
        <taxon>Epidermidibacterium</taxon>
    </lineage>
</organism>
<dbReference type="InterPro" id="IPR034660">
    <property type="entry name" value="DinB/YfiT-like"/>
</dbReference>
<evidence type="ECO:0000313" key="3">
    <source>
        <dbReference type="EMBL" id="QHC02437.1"/>
    </source>
</evidence>
<sequence>MEGGLTVSDDPALDKARVLPAYLEEYAALTELIDSLSDDDWRRPTALPAWDVQAVISHLMGTELTLLGEKPPAGEVPDAHDRPHVHNDIAARNEAWVDSFAGDSPQQMRERWRDIVERRTAAMEAMTDGQWHAPSWTPIGEGTLSRFMRIRVFDLWLHEQDMRDAVGKVGHETGDAVDVALDEISLALGFLIGRKAGAPDGSSVTITLPDTGRTFHIVVAGRAAVVDQIDGEPTTVVRMPTSAFTRLAGGRGEVEPLLRDVLIAGDRELGERVARNLAFTI</sequence>
<keyword evidence="3" id="KW-0670">Pyruvate</keyword>
<keyword evidence="3" id="KW-0413">Isomerase</keyword>
<dbReference type="NCBIfam" id="TIGR03083">
    <property type="entry name" value="maleylpyruvate isomerase family mycothiol-dependent enzyme"/>
    <property type="match status" value="1"/>
</dbReference>
<dbReference type="InterPro" id="IPR010872">
    <property type="entry name" value="MDMPI_C-term_domain"/>
</dbReference>
<protein>
    <submittedName>
        <fullName evidence="3">Maleylpyruvate isomerase family mycothiol-dependent enzyme</fullName>
    </submittedName>
</protein>
<dbReference type="OrthoDB" id="154293at2"/>
<evidence type="ECO:0000259" key="2">
    <source>
        <dbReference type="Pfam" id="PF11716"/>
    </source>
</evidence>
<dbReference type="GO" id="GO:0046872">
    <property type="term" value="F:metal ion binding"/>
    <property type="evidence" value="ECO:0007669"/>
    <property type="project" value="InterPro"/>
</dbReference>
<dbReference type="SUPFAM" id="SSF109854">
    <property type="entry name" value="DinB/YfiT-like putative metalloenzymes"/>
    <property type="match status" value="1"/>
</dbReference>
<dbReference type="Pfam" id="PF07398">
    <property type="entry name" value="MDMPI_C"/>
    <property type="match status" value="1"/>
</dbReference>
<evidence type="ECO:0000313" key="4">
    <source>
        <dbReference type="Proteomes" id="UP000463857"/>
    </source>
</evidence>
<name>A0A7L4YWS8_9ACTN</name>
<dbReference type="Gene3D" id="1.20.120.450">
    <property type="entry name" value="dinb family like domain"/>
    <property type="match status" value="1"/>
</dbReference>
<dbReference type="GO" id="GO:0016853">
    <property type="term" value="F:isomerase activity"/>
    <property type="evidence" value="ECO:0007669"/>
    <property type="project" value="UniProtKB-KW"/>
</dbReference>
<reference evidence="3 4" key="1">
    <citation type="journal article" date="2018" name="Int. J. Syst. Evol. Microbiol.">
        <title>Epidermidibacterium keratini gen. nov., sp. nov., a member of the family Sporichthyaceae, isolated from keratin epidermis.</title>
        <authorList>
            <person name="Lee D.G."/>
            <person name="Trujillo M.E."/>
            <person name="Kang S."/>
            <person name="Nam J.J."/>
            <person name="Kim Y.J."/>
        </authorList>
    </citation>
    <scope>NUCLEOTIDE SEQUENCE [LARGE SCALE GENOMIC DNA]</scope>
    <source>
        <strain evidence="3 4">EPI-7</strain>
    </source>
</reference>
<accession>A0A7L4YWS8</accession>
<dbReference type="Proteomes" id="UP000463857">
    <property type="component" value="Chromosome"/>
</dbReference>
<dbReference type="AlphaFoldDB" id="A0A7L4YWS8"/>
<dbReference type="InterPro" id="IPR017517">
    <property type="entry name" value="Maleyloyr_isom"/>
</dbReference>
<feature type="domain" description="Mycothiol-dependent maleylpyruvate isomerase metal-binding" evidence="2">
    <location>
        <begin position="24"/>
        <end position="162"/>
    </location>
</feature>